<name>A0ABD0KJ41_9CAEN</name>
<proteinExistence type="predicted"/>
<feature type="region of interest" description="Disordered" evidence="1">
    <location>
        <begin position="50"/>
        <end position="77"/>
    </location>
</feature>
<dbReference type="EMBL" id="JACVVK020000171">
    <property type="protein sequence ID" value="KAK7486942.1"/>
    <property type="molecule type" value="Genomic_DNA"/>
</dbReference>
<dbReference type="Proteomes" id="UP001519460">
    <property type="component" value="Unassembled WGS sequence"/>
</dbReference>
<gene>
    <name evidence="2" type="ORF">BaRGS_00021758</name>
</gene>
<keyword evidence="3" id="KW-1185">Reference proteome</keyword>
<accession>A0ABD0KJ41</accession>
<dbReference type="AlphaFoldDB" id="A0ABD0KJ41"/>
<protein>
    <submittedName>
        <fullName evidence="2">Uncharacterized protein</fullName>
    </submittedName>
</protein>
<organism evidence="2 3">
    <name type="scientific">Batillaria attramentaria</name>
    <dbReference type="NCBI Taxonomy" id="370345"/>
    <lineage>
        <taxon>Eukaryota</taxon>
        <taxon>Metazoa</taxon>
        <taxon>Spiralia</taxon>
        <taxon>Lophotrochozoa</taxon>
        <taxon>Mollusca</taxon>
        <taxon>Gastropoda</taxon>
        <taxon>Caenogastropoda</taxon>
        <taxon>Sorbeoconcha</taxon>
        <taxon>Cerithioidea</taxon>
        <taxon>Batillariidae</taxon>
        <taxon>Batillaria</taxon>
    </lineage>
</organism>
<feature type="non-terminal residue" evidence="2">
    <location>
        <position position="77"/>
    </location>
</feature>
<evidence type="ECO:0000313" key="3">
    <source>
        <dbReference type="Proteomes" id="UP001519460"/>
    </source>
</evidence>
<sequence>MSLIEWREETKCQILGKHLVILREKLRNLSCDQFFLFSMRLSRVWLQNKAGEDRGQAQSPGTKHGSKIQRKDGGGGG</sequence>
<comment type="caution">
    <text evidence="2">The sequence shown here is derived from an EMBL/GenBank/DDBJ whole genome shotgun (WGS) entry which is preliminary data.</text>
</comment>
<evidence type="ECO:0000256" key="1">
    <source>
        <dbReference type="SAM" id="MobiDB-lite"/>
    </source>
</evidence>
<reference evidence="2 3" key="1">
    <citation type="journal article" date="2023" name="Sci. Data">
        <title>Genome assembly of the Korean intertidal mud-creeper Batillaria attramentaria.</title>
        <authorList>
            <person name="Patra A.K."/>
            <person name="Ho P.T."/>
            <person name="Jun S."/>
            <person name="Lee S.J."/>
            <person name="Kim Y."/>
            <person name="Won Y.J."/>
        </authorList>
    </citation>
    <scope>NUCLEOTIDE SEQUENCE [LARGE SCALE GENOMIC DNA]</scope>
    <source>
        <strain evidence="2">Wonlab-2016</strain>
    </source>
</reference>
<evidence type="ECO:0000313" key="2">
    <source>
        <dbReference type="EMBL" id="KAK7486942.1"/>
    </source>
</evidence>